<dbReference type="GO" id="GO:0051865">
    <property type="term" value="P:protein autoubiquitination"/>
    <property type="evidence" value="ECO:0007669"/>
    <property type="project" value="TreeGrafter"/>
</dbReference>
<evidence type="ECO:0000256" key="3">
    <source>
        <dbReference type="ARBA" id="ARBA00013646"/>
    </source>
</evidence>
<organism evidence="9 10">
    <name type="scientific">Papilio xuthus</name>
    <name type="common">Asian swallowtail butterfly</name>
    <dbReference type="NCBI Taxonomy" id="66420"/>
    <lineage>
        <taxon>Eukaryota</taxon>
        <taxon>Metazoa</taxon>
        <taxon>Ecdysozoa</taxon>
        <taxon>Arthropoda</taxon>
        <taxon>Hexapoda</taxon>
        <taxon>Insecta</taxon>
        <taxon>Pterygota</taxon>
        <taxon>Neoptera</taxon>
        <taxon>Endopterygota</taxon>
        <taxon>Lepidoptera</taxon>
        <taxon>Glossata</taxon>
        <taxon>Ditrysia</taxon>
        <taxon>Papilionoidea</taxon>
        <taxon>Papilionidae</taxon>
        <taxon>Papilioninae</taxon>
        <taxon>Papilio</taxon>
    </lineage>
</organism>
<evidence type="ECO:0000256" key="2">
    <source>
        <dbReference type="ARBA" id="ARBA00012485"/>
    </source>
</evidence>
<evidence type="ECO:0000256" key="8">
    <source>
        <dbReference type="ARBA" id="ARBA00064185"/>
    </source>
</evidence>
<protein>
    <recommendedName>
        <fullName evidence="3">E3 ubiquitin-protein ligase E3D</fullName>
        <ecNumber evidence="2">2.3.2.26</ecNumber>
    </recommendedName>
    <alternativeName>
        <fullName evidence="6">HECT-type E3 ubiquitin transferase E3D</fullName>
    </alternativeName>
    <alternativeName>
        <fullName evidence="5">UbcH10-binding protein with a HECT-like domain</fullName>
    </alternativeName>
    <alternativeName>
        <fullName evidence="4">Ubiquitin-conjugating enzyme E2C-binding protein</fullName>
    </alternativeName>
</protein>
<dbReference type="Pfam" id="PF09814">
    <property type="entry name" value="HECT_2"/>
    <property type="match status" value="1"/>
</dbReference>
<evidence type="ECO:0000256" key="4">
    <source>
        <dbReference type="ARBA" id="ARBA00029737"/>
    </source>
</evidence>
<dbReference type="STRING" id="66420.A0A194Q6L8"/>
<dbReference type="AlphaFoldDB" id="A0A194Q6L8"/>
<evidence type="ECO:0000256" key="1">
    <source>
        <dbReference type="ARBA" id="ARBA00000885"/>
    </source>
</evidence>
<dbReference type="InterPro" id="IPR019193">
    <property type="entry name" value="UBQ-conj_enz_E2-bd_prot"/>
</dbReference>
<dbReference type="GO" id="GO:0043161">
    <property type="term" value="P:proteasome-mediated ubiquitin-dependent protein catabolic process"/>
    <property type="evidence" value="ECO:0007669"/>
    <property type="project" value="TreeGrafter"/>
</dbReference>
<name>A0A194Q6L8_PAPXU</name>
<dbReference type="GO" id="GO:0005829">
    <property type="term" value="C:cytosol"/>
    <property type="evidence" value="ECO:0007669"/>
    <property type="project" value="TreeGrafter"/>
</dbReference>
<dbReference type="PANTHER" id="PTHR31531">
    <property type="entry name" value="E3 UBIQUITIN-PROTEIN LIGASE E3D FAMILY MEMBER"/>
    <property type="match status" value="1"/>
</dbReference>
<dbReference type="GO" id="GO:0006513">
    <property type="term" value="P:protein monoubiquitination"/>
    <property type="evidence" value="ECO:0007669"/>
    <property type="project" value="TreeGrafter"/>
</dbReference>
<comment type="function">
    <text evidence="7">E3 ubiquitin-protein ligase which accepts ubiquitin from specific E2 ubiquitin-conjugating enzymes, and transfers it to substrates, generally promoting their degradation by the proteasome. Independently of its E3 ubiquitin-protein ligase activity, acts as an inhibitor of CPSF3 endonuclease activity by blocking CPSF3 active site.</text>
</comment>
<evidence type="ECO:0000256" key="5">
    <source>
        <dbReference type="ARBA" id="ARBA00032234"/>
    </source>
</evidence>
<dbReference type="PANTHER" id="PTHR31531:SF2">
    <property type="entry name" value="E3 UBIQUITIN-PROTEIN LIGASE E3D"/>
    <property type="match status" value="1"/>
</dbReference>
<reference evidence="9 10" key="1">
    <citation type="journal article" date="2015" name="Nat. Commun.">
        <title>Outbred genome sequencing and CRISPR/Cas9 gene editing in butterflies.</title>
        <authorList>
            <person name="Li X."/>
            <person name="Fan D."/>
            <person name="Zhang W."/>
            <person name="Liu G."/>
            <person name="Zhang L."/>
            <person name="Zhao L."/>
            <person name="Fang X."/>
            <person name="Chen L."/>
            <person name="Dong Y."/>
            <person name="Chen Y."/>
            <person name="Ding Y."/>
            <person name="Zhao R."/>
            <person name="Feng M."/>
            <person name="Zhu Y."/>
            <person name="Feng Y."/>
            <person name="Jiang X."/>
            <person name="Zhu D."/>
            <person name="Xiang H."/>
            <person name="Feng X."/>
            <person name="Li S."/>
            <person name="Wang J."/>
            <person name="Zhang G."/>
            <person name="Kronforst M.R."/>
            <person name="Wang W."/>
        </authorList>
    </citation>
    <scope>NUCLEOTIDE SEQUENCE [LARGE SCALE GENOMIC DNA]</scope>
    <source>
        <strain evidence="9">Ya'a_city_454_Px</strain>
        <tissue evidence="9">Whole body</tissue>
    </source>
</reference>
<dbReference type="GO" id="GO:0031624">
    <property type="term" value="F:ubiquitin conjugating enzyme binding"/>
    <property type="evidence" value="ECO:0007669"/>
    <property type="project" value="TreeGrafter"/>
</dbReference>
<dbReference type="GO" id="GO:0000209">
    <property type="term" value="P:protein polyubiquitination"/>
    <property type="evidence" value="ECO:0007669"/>
    <property type="project" value="TreeGrafter"/>
</dbReference>
<keyword evidence="10" id="KW-1185">Reference proteome</keyword>
<evidence type="ECO:0000313" key="10">
    <source>
        <dbReference type="Proteomes" id="UP000053268"/>
    </source>
</evidence>
<sequence length="412" mass="47449">MLIKNIFIELRSRLRSCNVYITTSIDLNRNCNLKINIQSNCIVLNYYNDNNYSRRDSLSSIESLSDYSDDEFDDTSIVAIDEFCHIIPNSMSCLKIDKNTISFRVLTQPKNGGNFYTEFLSANNLTDSIKTSELKINLNADNDMKIICANCSNVISIEAVKFDRILELPTENIDMSEWFCHGHSHGNTSEPILPVLKQNKNDFLYRLTYFVVNKNLLSEKTNKFNLKRDIYHCNRCLAWLGIKIKDTVKLFNSEIKIQQNSTDSYVFTHNNPTNISIDDFIYTIECMTKESNLGLQYAVMCKIVLECTISTTNKQYLLIWVMDKELQVLRNNEVIESEKVTLNSSFLTKILYKVELCLNDEVESWLSDPTVVSTDISKSMFCKGLEHLKSTSQKVPEAFRSSNGYNISYLKV</sequence>
<dbReference type="GO" id="GO:0061630">
    <property type="term" value="F:ubiquitin protein ligase activity"/>
    <property type="evidence" value="ECO:0007669"/>
    <property type="project" value="UniProtKB-EC"/>
</dbReference>
<dbReference type="Proteomes" id="UP000053268">
    <property type="component" value="Unassembled WGS sequence"/>
</dbReference>
<proteinExistence type="predicted"/>
<dbReference type="GO" id="GO:0030332">
    <property type="term" value="F:cyclin binding"/>
    <property type="evidence" value="ECO:0007669"/>
    <property type="project" value="TreeGrafter"/>
</dbReference>
<comment type="subunit">
    <text evidence="8">Interacts with UBE2C/UbcH10 (E2 ubiquitin-conjugating enzyme). In vitro, interacts with cyclin-B.</text>
</comment>
<evidence type="ECO:0000256" key="6">
    <source>
        <dbReference type="ARBA" id="ARBA00032298"/>
    </source>
</evidence>
<accession>A0A194Q6L8</accession>
<comment type="catalytic activity">
    <reaction evidence="1">
        <text>S-ubiquitinyl-[E2 ubiquitin-conjugating enzyme]-L-cysteine + [acceptor protein]-L-lysine = [E2 ubiquitin-conjugating enzyme]-L-cysteine + N(6)-ubiquitinyl-[acceptor protein]-L-lysine.</text>
        <dbReference type="EC" id="2.3.2.26"/>
    </reaction>
</comment>
<dbReference type="EC" id="2.3.2.26" evidence="2"/>
<dbReference type="EMBL" id="KQ459386">
    <property type="protein sequence ID" value="KPJ01182.1"/>
    <property type="molecule type" value="Genomic_DNA"/>
</dbReference>
<gene>
    <name evidence="9" type="ORF">RR46_03053</name>
</gene>
<dbReference type="GO" id="GO:0000151">
    <property type="term" value="C:ubiquitin ligase complex"/>
    <property type="evidence" value="ECO:0007669"/>
    <property type="project" value="TreeGrafter"/>
</dbReference>
<dbReference type="GO" id="GO:0005634">
    <property type="term" value="C:nucleus"/>
    <property type="evidence" value="ECO:0007669"/>
    <property type="project" value="TreeGrafter"/>
</dbReference>
<evidence type="ECO:0000256" key="7">
    <source>
        <dbReference type="ARBA" id="ARBA00053831"/>
    </source>
</evidence>
<evidence type="ECO:0000313" key="9">
    <source>
        <dbReference type="EMBL" id="KPJ01182.1"/>
    </source>
</evidence>